<gene>
    <name evidence="2" type="ORF">MNBD_BACTEROID07-371</name>
</gene>
<protein>
    <submittedName>
        <fullName evidence="2">Vitamin B12 ABC transporter, substrate-binding protein BtuF</fullName>
    </submittedName>
</protein>
<dbReference type="PROSITE" id="PS50983">
    <property type="entry name" value="FE_B12_PBP"/>
    <property type="match status" value="1"/>
</dbReference>
<dbReference type="GO" id="GO:0071281">
    <property type="term" value="P:cellular response to iron ion"/>
    <property type="evidence" value="ECO:0007669"/>
    <property type="project" value="TreeGrafter"/>
</dbReference>
<dbReference type="PROSITE" id="PS51257">
    <property type="entry name" value="PROKAR_LIPOPROTEIN"/>
    <property type="match status" value="1"/>
</dbReference>
<reference evidence="2" key="1">
    <citation type="submission" date="2018-06" db="EMBL/GenBank/DDBJ databases">
        <authorList>
            <person name="Zhirakovskaya E."/>
        </authorList>
    </citation>
    <scope>NUCLEOTIDE SEQUENCE</scope>
</reference>
<feature type="non-terminal residue" evidence="2">
    <location>
        <position position="262"/>
    </location>
</feature>
<proteinExistence type="predicted"/>
<dbReference type="Gene3D" id="3.40.50.1980">
    <property type="entry name" value="Nitrogenase molybdenum iron protein domain"/>
    <property type="match status" value="2"/>
</dbReference>
<dbReference type="PANTHER" id="PTHR30535:SF34">
    <property type="entry name" value="MOLYBDATE-BINDING PROTEIN MOLA"/>
    <property type="match status" value="1"/>
</dbReference>
<dbReference type="EMBL" id="UOET01000381">
    <property type="protein sequence ID" value="VAW29555.1"/>
    <property type="molecule type" value="Genomic_DNA"/>
</dbReference>
<name>A0A3B0UEY9_9ZZZZ</name>
<sequence length="262" mass="29191">MRKFSWGVIAVFIVFLSGCSGRVSTKSGTPVESPAVVIKYAKDFAVFNQNGNKKVVVYNPWKKGKVLASFVLVKSHPQNGEIQVPLDSVAVFSSTQLNALRMLGVLDKVTGISEARFISNPEVKKALSTGKMTELSAGGHYFIERILEQKPQAIFFSPFQGNLHLPRTLSTLTAIPYLDYTEKSPLGRAEWIKFSALFFGKEKEADSIFRGIEKQYLTLEKLADTLTERPTVFSDKFFSGQWFVPGGRSYIARIFHDAGANY</sequence>
<accession>A0A3B0UEY9</accession>
<dbReference type="InterPro" id="IPR050902">
    <property type="entry name" value="ABC_Transporter_SBP"/>
</dbReference>
<organism evidence="2">
    <name type="scientific">hydrothermal vent metagenome</name>
    <dbReference type="NCBI Taxonomy" id="652676"/>
    <lineage>
        <taxon>unclassified sequences</taxon>
        <taxon>metagenomes</taxon>
        <taxon>ecological metagenomes</taxon>
    </lineage>
</organism>
<evidence type="ECO:0000259" key="1">
    <source>
        <dbReference type="PROSITE" id="PS50983"/>
    </source>
</evidence>
<dbReference type="SUPFAM" id="SSF53807">
    <property type="entry name" value="Helical backbone' metal receptor"/>
    <property type="match status" value="1"/>
</dbReference>
<feature type="domain" description="Fe/B12 periplasmic-binding" evidence="1">
    <location>
        <begin position="88"/>
        <end position="262"/>
    </location>
</feature>
<dbReference type="Pfam" id="PF01497">
    <property type="entry name" value="Peripla_BP_2"/>
    <property type="match status" value="1"/>
</dbReference>
<dbReference type="PANTHER" id="PTHR30535">
    <property type="entry name" value="VITAMIN B12-BINDING PROTEIN"/>
    <property type="match status" value="1"/>
</dbReference>
<evidence type="ECO:0000313" key="2">
    <source>
        <dbReference type="EMBL" id="VAW29555.1"/>
    </source>
</evidence>
<dbReference type="InterPro" id="IPR002491">
    <property type="entry name" value="ABC_transptr_periplasmic_BD"/>
</dbReference>
<dbReference type="AlphaFoldDB" id="A0A3B0UEY9"/>